<comment type="caution">
    <text evidence="3">The sequence shown here is derived from an EMBL/GenBank/DDBJ whole genome shotgun (WGS) entry which is preliminary data.</text>
</comment>
<protein>
    <recommendedName>
        <fullName evidence="1">Defective in cullin neddylation protein</fullName>
    </recommendedName>
</protein>
<evidence type="ECO:0000313" key="4">
    <source>
        <dbReference type="Proteomes" id="UP000785200"/>
    </source>
</evidence>
<dbReference type="InterPro" id="IPR014764">
    <property type="entry name" value="DCN-prot"/>
</dbReference>
<dbReference type="AlphaFoldDB" id="A0A9P7AX46"/>
<dbReference type="OrthoDB" id="27198at2759"/>
<dbReference type="GO" id="GO:0045116">
    <property type="term" value="P:protein neddylation"/>
    <property type="evidence" value="ECO:0007669"/>
    <property type="project" value="TreeGrafter"/>
</dbReference>
<dbReference type="InterPro" id="IPR042460">
    <property type="entry name" value="DCN1-like_PONY"/>
</dbReference>
<feature type="domain" description="DCUN1" evidence="2">
    <location>
        <begin position="72"/>
        <end position="275"/>
    </location>
</feature>
<dbReference type="GO" id="GO:0032182">
    <property type="term" value="F:ubiquitin-like protein binding"/>
    <property type="evidence" value="ECO:0007669"/>
    <property type="project" value="TreeGrafter"/>
</dbReference>
<dbReference type="Pfam" id="PF03556">
    <property type="entry name" value="Cullin_binding"/>
    <property type="match status" value="1"/>
</dbReference>
<accession>A0A9P7AX46</accession>
<dbReference type="GO" id="GO:0000151">
    <property type="term" value="C:ubiquitin ligase complex"/>
    <property type="evidence" value="ECO:0007669"/>
    <property type="project" value="TreeGrafter"/>
</dbReference>
<sequence length="287" mass="32579">MPPITPSQKALLTQFMSITGVPERNATKVICLKVYPTRKNADGSFLTDAEDFGMEARASLYFGSNGTAPMAKEKDALSKLFEKYRDPKVDEVDNISVDGTMSYLADLGINMETAEFLVPLEIVQAPALGEMTKDGFVDGWKNLPGPPDTTSKQKTYVAGQIRLMKTDMALFKRVYRHAFICSKEKGQKALPLENALVYWEMLFGPSGQQWVTSTTNWAEMWLEFLNAKWTKSVNKDMWNQTFEFFQKTMQDETLSFWSEDSAWPGVIDDFVAYVKEKWEVPEGMETD</sequence>
<organism evidence="3 4">
    <name type="scientific">Hyphodiscus hymeniophilus</name>
    <dbReference type="NCBI Taxonomy" id="353542"/>
    <lineage>
        <taxon>Eukaryota</taxon>
        <taxon>Fungi</taxon>
        <taxon>Dikarya</taxon>
        <taxon>Ascomycota</taxon>
        <taxon>Pezizomycotina</taxon>
        <taxon>Leotiomycetes</taxon>
        <taxon>Helotiales</taxon>
        <taxon>Hyphodiscaceae</taxon>
        <taxon>Hyphodiscus</taxon>
    </lineage>
</organism>
<dbReference type="GO" id="GO:0097602">
    <property type="term" value="F:cullin family protein binding"/>
    <property type="evidence" value="ECO:0007669"/>
    <property type="project" value="TreeGrafter"/>
</dbReference>
<dbReference type="EMBL" id="VNKQ01000009">
    <property type="protein sequence ID" value="KAG0648705.1"/>
    <property type="molecule type" value="Genomic_DNA"/>
</dbReference>
<proteinExistence type="predicted"/>
<comment type="function">
    <text evidence="1">Neddylation of cullins play an essential role in the regulation of SCF-type complexes activity.</text>
</comment>
<name>A0A9P7AX46_9HELO</name>
<dbReference type="Gene3D" id="1.10.238.200">
    <property type="entry name" value="Cullin, PONY binding domain"/>
    <property type="match status" value="1"/>
</dbReference>
<evidence type="ECO:0000256" key="1">
    <source>
        <dbReference type="RuleBase" id="RU410713"/>
    </source>
</evidence>
<evidence type="ECO:0000313" key="3">
    <source>
        <dbReference type="EMBL" id="KAG0648705.1"/>
    </source>
</evidence>
<dbReference type="Gene3D" id="1.10.238.10">
    <property type="entry name" value="EF-hand"/>
    <property type="match status" value="1"/>
</dbReference>
<dbReference type="PROSITE" id="PS51229">
    <property type="entry name" value="DCUN1"/>
    <property type="match status" value="1"/>
</dbReference>
<gene>
    <name evidence="3" type="ORF">D0Z07_4904</name>
</gene>
<dbReference type="PANTHER" id="PTHR12281:SF31">
    <property type="entry name" value="DCN1-LIKE PROTEIN 3"/>
    <property type="match status" value="1"/>
</dbReference>
<dbReference type="InterPro" id="IPR005176">
    <property type="entry name" value="PONY_dom"/>
</dbReference>
<keyword evidence="4" id="KW-1185">Reference proteome</keyword>
<dbReference type="GO" id="GO:0031624">
    <property type="term" value="F:ubiquitin conjugating enzyme binding"/>
    <property type="evidence" value="ECO:0007669"/>
    <property type="project" value="TreeGrafter"/>
</dbReference>
<reference evidence="3" key="1">
    <citation type="submission" date="2019-07" db="EMBL/GenBank/DDBJ databases">
        <title>Hyphodiscus hymeniophilus genome sequencing and assembly.</title>
        <authorList>
            <person name="Kramer G."/>
            <person name="Nodwell J."/>
        </authorList>
    </citation>
    <scope>NUCLEOTIDE SEQUENCE</scope>
    <source>
        <strain evidence="3">ATCC 34498</strain>
    </source>
</reference>
<evidence type="ECO:0000259" key="2">
    <source>
        <dbReference type="PROSITE" id="PS51229"/>
    </source>
</evidence>
<dbReference type="PANTHER" id="PTHR12281">
    <property type="entry name" value="RP42 RELATED"/>
    <property type="match status" value="1"/>
</dbReference>
<dbReference type="Proteomes" id="UP000785200">
    <property type="component" value="Unassembled WGS sequence"/>
</dbReference>